<sequence>MILTLSIGIDKKYYRLKGSNFIENKESVMQGFKGFLLSSLLALLVGCSWAALAGIVGLLLLPSMFQSKGWLDLTYMLVGTILMLQALIAGCWAGWLRGSGVLIRQTVTQNAFWKTNLFIAIGILLLFALLH</sequence>
<dbReference type="EMBL" id="CP045857">
    <property type="protein sequence ID" value="QIJ04541.1"/>
    <property type="molecule type" value="Genomic_DNA"/>
</dbReference>
<accession>A0A6G7LS00</accession>
<feature type="transmembrane region" description="Helical" evidence="1">
    <location>
        <begin position="35"/>
        <end position="61"/>
    </location>
</feature>
<gene>
    <name evidence="2" type="ORF">GII14_10520</name>
</gene>
<dbReference type="Proteomes" id="UP000502117">
    <property type="component" value="Chromosome"/>
</dbReference>
<dbReference type="KEGG" id="schk:GII14_10520"/>
<protein>
    <submittedName>
        <fullName evidence="2">Uncharacterized protein</fullName>
    </submittedName>
</protein>
<name>A0A6G7LS00_9GAMM</name>
<keyword evidence="1" id="KW-1133">Transmembrane helix</keyword>
<dbReference type="GeneID" id="99800484"/>
<dbReference type="AlphaFoldDB" id="A0A6G7LS00"/>
<evidence type="ECO:0000313" key="3">
    <source>
        <dbReference type="Proteomes" id="UP000502117"/>
    </source>
</evidence>
<organism evidence="2 3">
    <name type="scientific">Shewanella chilikensis</name>
    <dbReference type="NCBI Taxonomy" id="558541"/>
    <lineage>
        <taxon>Bacteria</taxon>
        <taxon>Pseudomonadati</taxon>
        <taxon>Pseudomonadota</taxon>
        <taxon>Gammaproteobacteria</taxon>
        <taxon>Alteromonadales</taxon>
        <taxon>Shewanellaceae</taxon>
        <taxon>Shewanella</taxon>
    </lineage>
</organism>
<feature type="transmembrane region" description="Helical" evidence="1">
    <location>
        <begin position="73"/>
        <end position="95"/>
    </location>
</feature>
<dbReference type="RefSeq" id="WP_157822709.1">
    <property type="nucleotide sequence ID" value="NZ_CP045857.1"/>
</dbReference>
<reference evidence="2 3" key="1">
    <citation type="submission" date="2019-11" db="EMBL/GenBank/DDBJ databases">
        <title>Complete Genome Sequence of Shewanella chilikensis Strain DC57, Isolated from Corroded Seal Rings at a floating production facility in Australia.</title>
        <authorList>
            <person name="Salgar-Chaparro S.J."/>
            <person name="Castillo-Villamizar G.A."/>
            <person name="Poehlein A."/>
            <person name="Daniel R."/>
            <person name="Machuca L."/>
        </authorList>
    </citation>
    <scope>NUCLEOTIDE SEQUENCE [LARGE SCALE GENOMIC DNA]</scope>
    <source>
        <strain evidence="2 3">DC57</strain>
    </source>
</reference>
<keyword evidence="1" id="KW-0472">Membrane</keyword>
<evidence type="ECO:0000256" key="1">
    <source>
        <dbReference type="SAM" id="Phobius"/>
    </source>
</evidence>
<evidence type="ECO:0000313" key="2">
    <source>
        <dbReference type="EMBL" id="QIJ04541.1"/>
    </source>
</evidence>
<proteinExistence type="predicted"/>
<feature type="transmembrane region" description="Helical" evidence="1">
    <location>
        <begin position="111"/>
        <end position="130"/>
    </location>
</feature>
<keyword evidence="1" id="KW-0812">Transmembrane</keyword>